<dbReference type="GO" id="GO:0051603">
    <property type="term" value="P:proteolysis involved in protein catabolic process"/>
    <property type="evidence" value="ECO:0007669"/>
    <property type="project" value="TreeGrafter"/>
</dbReference>
<dbReference type="CDD" id="cd07332">
    <property type="entry name" value="M48C_Oma1_like"/>
    <property type="match status" value="1"/>
</dbReference>
<evidence type="ECO:0000256" key="2">
    <source>
        <dbReference type="ARBA" id="ARBA00022723"/>
    </source>
</evidence>
<dbReference type="PANTHER" id="PTHR22726:SF1">
    <property type="entry name" value="METALLOENDOPEPTIDASE OMA1, MITOCHONDRIAL"/>
    <property type="match status" value="1"/>
</dbReference>
<evidence type="ECO:0000313" key="10">
    <source>
        <dbReference type="EMBL" id="QXL89281.1"/>
    </source>
</evidence>
<keyword evidence="7" id="KW-0812">Transmembrane</keyword>
<evidence type="ECO:0000256" key="3">
    <source>
        <dbReference type="ARBA" id="ARBA00022801"/>
    </source>
</evidence>
<evidence type="ECO:0000256" key="5">
    <source>
        <dbReference type="ARBA" id="ARBA00023049"/>
    </source>
</evidence>
<keyword evidence="7" id="KW-1133">Transmembrane helix</keyword>
<dbReference type="GO" id="GO:0004222">
    <property type="term" value="F:metalloendopeptidase activity"/>
    <property type="evidence" value="ECO:0007669"/>
    <property type="project" value="InterPro"/>
</dbReference>
<evidence type="ECO:0000256" key="1">
    <source>
        <dbReference type="ARBA" id="ARBA00022670"/>
    </source>
</evidence>
<proteinExistence type="inferred from homology"/>
<keyword evidence="3 6" id="KW-0378">Hydrolase</keyword>
<dbReference type="InterPro" id="IPR051156">
    <property type="entry name" value="Mito/Outer_Membr_Metalloprot"/>
</dbReference>
<comment type="cofactor">
    <cofactor evidence="6">
        <name>Zn(2+)</name>
        <dbReference type="ChEBI" id="CHEBI:29105"/>
    </cofactor>
    <text evidence="6">Binds 1 zinc ion per subunit.</text>
</comment>
<evidence type="ECO:0000313" key="11">
    <source>
        <dbReference type="Proteomes" id="UP000693972"/>
    </source>
</evidence>
<keyword evidence="5 6" id="KW-0482">Metalloprotease</keyword>
<name>A0A975TYW6_9RHOB</name>
<dbReference type="Pfam" id="PF01435">
    <property type="entry name" value="Peptidase_M48"/>
    <property type="match status" value="1"/>
</dbReference>
<dbReference type="AlphaFoldDB" id="A0A975TYW6"/>
<dbReference type="GO" id="GO:0046872">
    <property type="term" value="F:metal ion binding"/>
    <property type="evidence" value="ECO:0007669"/>
    <property type="project" value="UniProtKB-KW"/>
</dbReference>
<feature type="domain" description="Peptidase M48" evidence="8">
    <location>
        <begin position="37"/>
        <end position="221"/>
    </location>
</feature>
<dbReference type="EMBL" id="JAIMBW010000001">
    <property type="protein sequence ID" value="MBY4892539.1"/>
    <property type="molecule type" value="Genomic_DNA"/>
</dbReference>
<accession>A0A975TYW6</accession>
<keyword evidence="1 6" id="KW-0645">Protease</keyword>
<reference evidence="10 11" key="1">
    <citation type="submission" date="2021-07" db="EMBL/GenBank/DDBJ databases">
        <title>Karlodiniumbacter phycospheric gen. nov., sp. nov., a phycosphere bacterium isolated from karlodinium veneficum.</title>
        <authorList>
            <person name="Peng Y."/>
            <person name="Jiang L."/>
            <person name="Lee J."/>
        </authorList>
    </citation>
    <scope>NUCLEOTIDE SEQUENCE</scope>
    <source>
        <strain evidence="10 11">N5</strain>
    </source>
</reference>
<keyword evidence="11" id="KW-1185">Reference proteome</keyword>
<comment type="similarity">
    <text evidence="6">Belongs to the peptidase M48 family.</text>
</comment>
<evidence type="ECO:0000256" key="6">
    <source>
        <dbReference type="RuleBase" id="RU003983"/>
    </source>
</evidence>
<dbReference type="Proteomes" id="UP000693972">
    <property type="component" value="Unassembled WGS sequence"/>
</dbReference>
<evidence type="ECO:0000259" key="8">
    <source>
        <dbReference type="Pfam" id="PF01435"/>
    </source>
</evidence>
<feature type="transmembrane region" description="Helical" evidence="7">
    <location>
        <begin position="6"/>
        <end position="23"/>
    </location>
</feature>
<dbReference type="EMBL" id="CP078073">
    <property type="protein sequence ID" value="QXL89281.1"/>
    <property type="molecule type" value="Genomic_DNA"/>
</dbReference>
<evidence type="ECO:0000256" key="7">
    <source>
        <dbReference type="SAM" id="Phobius"/>
    </source>
</evidence>
<evidence type="ECO:0000256" key="4">
    <source>
        <dbReference type="ARBA" id="ARBA00022833"/>
    </source>
</evidence>
<gene>
    <name evidence="9" type="ORF">KUL25_07155</name>
    <name evidence="10" type="ORF">KUL25_07160</name>
</gene>
<keyword evidence="2" id="KW-0479">Metal-binding</keyword>
<dbReference type="GO" id="GO:0016020">
    <property type="term" value="C:membrane"/>
    <property type="evidence" value="ECO:0007669"/>
    <property type="project" value="TreeGrafter"/>
</dbReference>
<keyword evidence="4 6" id="KW-0862">Zinc</keyword>
<evidence type="ECO:0000313" key="9">
    <source>
        <dbReference type="EMBL" id="MBY4892539.1"/>
    </source>
</evidence>
<keyword evidence="7" id="KW-0472">Membrane</keyword>
<sequence>MLKLTPILLAIGYGLVTYLFSAWRTNRDLDARSTELADARLREITEKFAKILDVEKIRVNVYEIDAVNGLASPDGRIFLTRGFYNRYLAGEVTAEELASVIAHELGHVALGHTRRRMVDFSGQNAVRAVLAGVLGRFIPGIGPMIGNAVASLLAARLSRQDEYEADAYATSLMVSAGLGAGPQKSMFTKLEHLAGLKGGGAPAWLMSHPKTADRIAAIEAMEARWRAELPSE</sequence>
<organism evidence="10">
    <name type="scientific">Gymnodinialimonas phycosphaerae</name>
    <dbReference type="NCBI Taxonomy" id="2841589"/>
    <lineage>
        <taxon>Bacteria</taxon>
        <taxon>Pseudomonadati</taxon>
        <taxon>Pseudomonadota</taxon>
        <taxon>Alphaproteobacteria</taxon>
        <taxon>Rhodobacterales</taxon>
        <taxon>Paracoccaceae</taxon>
        <taxon>Gymnodinialimonas</taxon>
    </lineage>
</organism>
<dbReference type="PANTHER" id="PTHR22726">
    <property type="entry name" value="METALLOENDOPEPTIDASE OMA1"/>
    <property type="match status" value="1"/>
</dbReference>
<dbReference type="Gene3D" id="3.30.2010.10">
    <property type="entry name" value="Metalloproteases ('zincins'), catalytic domain"/>
    <property type="match status" value="1"/>
</dbReference>
<dbReference type="RefSeq" id="WP_257892324.1">
    <property type="nucleotide sequence ID" value="NZ_JAIMBW010000001.1"/>
</dbReference>
<protein>
    <submittedName>
        <fullName evidence="10">M48 family metallopeptidase</fullName>
    </submittedName>
</protein>
<dbReference type="InterPro" id="IPR001915">
    <property type="entry name" value="Peptidase_M48"/>
</dbReference>